<feature type="region of interest" description="Disordered" evidence="1">
    <location>
        <begin position="1"/>
        <end position="37"/>
    </location>
</feature>
<dbReference type="OrthoDB" id="3788029at2759"/>
<feature type="compositionally biased region" description="Basic residues" evidence="1">
    <location>
        <begin position="167"/>
        <end position="177"/>
    </location>
</feature>
<feature type="compositionally biased region" description="Gly residues" evidence="1">
    <location>
        <begin position="179"/>
        <end position="199"/>
    </location>
</feature>
<feature type="compositionally biased region" description="Polar residues" evidence="1">
    <location>
        <begin position="118"/>
        <end position="134"/>
    </location>
</feature>
<sequence length="199" mass="21380">MTTSTRMGRKTRHPSRPCQSHHRSLFCPKTGLAPHSRNTRPALWTLLLHRRIRHRPHPHTGSATIFDLDHIDLSFNRTRTLHPTILPPHLPRKRPASPAESPTPTAPPTTPPSSPNPQGNLDVSVQSQKSTSKMGSKASKVSHAKLQPSTAKSDKAEMKEPPNYYSHRSKSMRKKAGRAPGGAASGSAGGGSGSGGGLA</sequence>
<dbReference type="Proteomes" id="UP000800035">
    <property type="component" value="Unassembled WGS sequence"/>
</dbReference>
<organism evidence="2 3">
    <name type="scientific">Byssothecium circinans</name>
    <dbReference type="NCBI Taxonomy" id="147558"/>
    <lineage>
        <taxon>Eukaryota</taxon>
        <taxon>Fungi</taxon>
        <taxon>Dikarya</taxon>
        <taxon>Ascomycota</taxon>
        <taxon>Pezizomycotina</taxon>
        <taxon>Dothideomycetes</taxon>
        <taxon>Pleosporomycetidae</taxon>
        <taxon>Pleosporales</taxon>
        <taxon>Massarineae</taxon>
        <taxon>Massarinaceae</taxon>
        <taxon>Byssothecium</taxon>
    </lineage>
</organism>
<feature type="compositionally biased region" description="Basic residues" evidence="1">
    <location>
        <begin position="7"/>
        <end position="24"/>
    </location>
</feature>
<accession>A0A6A5TPZ8</accession>
<name>A0A6A5TPZ8_9PLEO</name>
<proteinExistence type="predicted"/>
<feature type="compositionally biased region" description="Pro residues" evidence="1">
    <location>
        <begin position="104"/>
        <end position="115"/>
    </location>
</feature>
<gene>
    <name evidence="2" type="ORF">CC80DRAFT_110049</name>
</gene>
<keyword evidence="3" id="KW-1185">Reference proteome</keyword>
<dbReference type="EMBL" id="ML976996">
    <property type="protein sequence ID" value="KAF1954993.1"/>
    <property type="molecule type" value="Genomic_DNA"/>
</dbReference>
<dbReference type="AlphaFoldDB" id="A0A6A5TPZ8"/>
<reference evidence="2" key="1">
    <citation type="journal article" date="2020" name="Stud. Mycol.">
        <title>101 Dothideomycetes genomes: a test case for predicting lifestyles and emergence of pathogens.</title>
        <authorList>
            <person name="Haridas S."/>
            <person name="Albert R."/>
            <person name="Binder M."/>
            <person name="Bloem J."/>
            <person name="Labutti K."/>
            <person name="Salamov A."/>
            <person name="Andreopoulos B."/>
            <person name="Baker S."/>
            <person name="Barry K."/>
            <person name="Bills G."/>
            <person name="Bluhm B."/>
            <person name="Cannon C."/>
            <person name="Castanera R."/>
            <person name="Culley D."/>
            <person name="Daum C."/>
            <person name="Ezra D."/>
            <person name="Gonzalez J."/>
            <person name="Henrissat B."/>
            <person name="Kuo A."/>
            <person name="Liang C."/>
            <person name="Lipzen A."/>
            <person name="Lutzoni F."/>
            <person name="Magnuson J."/>
            <person name="Mondo S."/>
            <person name="Nolan M."/>
            <person name="Ohm R."/>
            <person name="Pangilinan J."/>
            <person name="Park H.-J."/>
            <person name="Ramirez L."/>
            <person name="Alfaro M."/>
            <person name="Sun H."/>
            <person name="Tritt A."/>
            <person name="Yoshinaga Y."/>
            <person name="Zwiers L.-H."/>
            <person name="Turgeon B."/>
            <person name="Goodwin S."/>
            <person name="Spatafora J."/>
            <person name="Crous P."/>
            <person name="Grigoriev I."/>
        </authorList>
    </citation>
    <scope>NUCLEOTIDE SEQUENCE</scope>
    <source>
        <strain evidence="2">CBS 675.92</strain>
    </source>
</reference>
<evidence type="ECO:0000313" key="2">
    <source>
        <dbReference type="EMBL" id="KAF1954993.1"/>
    </source>
</evidence>
<feature type="region of interest" description="Disordered" evidence="1">
    <location>
        <begin position="82"/>
        <end position="199"/>
    </location>
</feature>
<protein>
    <submittedName>
        <fullName evidence="2">Uncharacterized protein</fullName>
    </submittedName>
</protein>
<evidence type="ECO:0000256" key="1">
    <source>
        <dbReference type="SAM" id="MobiDB-lite"/>
    </source>
</evidence>
<evidence type="ECO:0000313" key="3">
    <source>
        <dbReference type="Proteomes" id="UP000800035"/>
    </source>
</evidence>